<dbReference type="GO" id="GO:0000225">
    <property type="term" value="F:N-acetylglucosaminylphosphatidylinositol deacetylase activity"/>
    <property type="evidence" value="ECO:0007669"/>
    <property type="project" value="UniProtKB-EC"/>
</dbReference>
<dbReference type="Gene3D" id="3.40.50.10320">
    <property type="entry name" value="LmbE-like"/>
    <property type="match status" value="1"/>
</dbReference>
<evidence type="ECO:0000313" key="6">
    <source>
        <dbReference type="Proteomes" id="UP001583193"/>
    </source>
</evidence>
<comment type="caution">
    <text evidence="5">The sequence shown here is derived from an EMBL/GenBank/DDBJ whole genome shotgun (WGS) entry which is preliminary data.</text>
</comment>
<evidence type="ECO:0000256" key="4">
    <source>
        <dbReference type="SAM" id="SignalP"/>
    </source>
</evidence>
<dbReference type="EC" id="3.5.1.89" evidence="2"/>
<dbReference type="InterPro" id="IPR003737">
    <property type="entry name" value="GlcNAc_PI_deacetylase-related"/>
</dbReference>
<dbReference type="Proteomes" id="UP001583193">
    <property type="component" value="Unassembled WGS sequence"/>
</dbReference>
<reference evidence="5 6" key="1">
    <citation type="journal article" date="2024" name="IMA Fungus">
        <title>IMA Genome - F19 : A genome assembly and annotation guide to empower mycologists, including annotated draft genome sequences of Ceratocystis pirilliformis, Diaporthe australafricana, Fusarium ophioides, Paecilomyces lecythidis, and Sporothrix stenoceras.</title>
        <authorList>
            <person name="Aylward J."/>
            <person name="Wilson A.M."/>
            <person name="Visagie C.M."/>
            <person name="Spraker J."/>
            <person name="Barnes I."/>
            <person name="Buitendag C."/>
            <person name="Ceriani C."/>
            <person name="Del Mar Angel L."/>
            <person name="du Plessis D."/>
            <person name="Fuchs T."/>
            <person name="Gasser K."/>
            <person name="Kramer D."/>
            <person name="Li W."/>
            <person name="Munsamy K."/>
            <person name="Piso A."/>
            <person name="Price J.L."/>
            <person name="Sonnekus B."/>
            <person name="Thomas C."/>
            <person name="van der Nest A."/>
            <person name="van Dijk A."/>
            <person name="van Heerden A."/>
            <person name="van Vuuren N."/>
            <person name="Yilmaz N."/>
            <person name="Duong T.A."/>
            <person name="van der Merwe N.A."/>
            <person name="Wingfield M.J."/>
            <person name="Wingfield B.D."/>
        </authorList>
    </citation>
    <scope>NUCLEOTIDE SEQUENCE [LARGE SCALE GENOMIC DNA]</scope>
    <source>
        <strain evidence="5 6">CMW 18167</strain>
    </source>
</reference>
<dbReference type="InterPro" id="IPR024078">
    <property type="entry name" value="LmbE-like_dom_sf"/>
</dbReference>
<dbReference type="EMBL" id="JAVDPF010000006">
    <property type="protein sequence ID" value="KAL1882620.1"/>
    <property type="molecule type" value="Genomic_DNA"/>
</dbReference>
<protein>
    <recommendedName>
        <fullName evidence="2">N-acetylglucosaminylphosphatidylinositol deacetylase</fullName>
        <ecNumber evidence="2">3.5.1.89</ecNumber>
    </recommendedName>
</protein>
<evidence type="ECO:0000256" key="1">
    <source>
        <dbReference type="ARBA" id="ARBA00006066"/>
    </source>
</evidence>
<keyword evidence="6" id="KW-1185">Reference proteome</keyword>
<dbReference type="PANTHER" id="PTHR12993:SF11">
    <property type="entry name" value="N-ACETYLGLUCOSAMINYL-PHOSPHATIDYLINOSITOL DE-N-ACETYLASE"/>
    <property type="match status" value="1"/>
</dbReference>
<feature type="chain" id="PRO_5047522826" description="N-acetylglucosaminylphosphatidylinositol deacetylase" evidence="4">
    <location>
        <begin position="28"/>
        <end position="362"/>
    </location>
</feature>
<dbReference type="PANTHER" id="PTHR12993">
    <property type="entry name" value="N-ACETYLGLUCOSAMINYL-PHOSPHATIDYLINOSITOL DE-N-ACETYLASE-RELATED"/>
    <property type="match status" value="1"/>
</dbReference>
<evidence type="ECO:0000256" key="3">
    <source>
        <dbReference type="SAM" id="MobiDB-lite"/>
    </source>
</evidence>
<feature type="compositionally biased region" description="Polar residues" evidence="3">
    <location>
        <begin position="185"/>
        <end position="197"/>
    </location>
</feature>
<name>A0ABR3Y3W3_9EURO</name>
<accession>A0ABR3Y3W3</accession>
<dbReference type="SUPFAM" id="SSF102588">
    <property type="entry name" value="LmbE-like"/>
    <property type="match status" value="1"/>
</dbReference>
<comment type="similarity">
    <text evidence="1">Belongs to the PIGL family.</text>
</comment>
<dbReference type="Pfam" id="PF02585">
    <property type="entry name" value="PIG-L"/>
    <property type="match status" value="1"/>
</dbReference>
<evidence type="ECO:0000313" key="5">
    <source>
        <dbReference type="EMBL" id="KAL1882620.1"/>
    </source>
</evidence>
<sequence>MSTSTLYALALTLPLVLIFWTLSSTSGSPFGSSFPRLYNKRICLLIAHPDDEAMFFAPTLLALTKPALGNHVKILCLSTAEVYEGEQSVMLRKAQRTSYEPPNALHISETKNNDANRYILPGNADGLGHIRQKELQKSAMHLGLRSESDVFVVDNPARFPDSMSKTWGESDIASLLASAFAPKLSSASSTPPANGSSSRRKQKTSADTDAPFATIDVLLTFDKHGVSNHPNHRSLYYGSLAFLRTLMKGKTGYSCPVTLYTLRTTNILRKYAGVLDAPVTMFVGAMSNLREVLGGSKSGKSKSSAGSTTAPGRLLFVSNVNQWLRAQGAMTKAHKSQMVWFRWGWISIGRYMVVNDLKKEKI</sequence>
<proteinExistence type="inferred from homology"/>
<organism evidence="5 6">
    <name type="scientific">Paecilomyces lecythidis</name>
    <dbReference type="NCBI Taxonomy" id="3004212"/>
    <lineage>
        <taxon>Eukaryota</taxon>
        <taxon>Fungi</taxon>
        <taxon>Dikarya</taxon>
        <taxon>Ascomycota</taxon>
        <taxon>Pezizomycotina</taxon>
        <taxon>Eurotiomycetes</taxon>
        <taxon>Eurotiomycetidae</taxon>
        <taxon>Eurotiales</taxon>
        <taxon>Thermoascaceae</taxon>
        <taxon>Paecilomyces</taxon>
    </lineage>
</organism>
<gene>
    <name evidence="5" type="primary">GPI12</name>
    <name evidence="5" type="ORF">Plec18167_003038</name>
</gene>
<feature type="region of interest" description="Disordered" evidence="3">
    <location>
        <begin position="184"/>
        <end position="207"/>
    </location>
</feature>
<evidence type="ECO:0000256" key="2">
    <source>
        <dbReference type="ARBA" id="ARBA00012176"/>
    </source>
</evidence>
<feature type="signal peptide" evidence="4">
    <location>
        <begin position="1"/>
        <end position="27"/>
    </location>
</feature>
<keyword evidence="5" id="KW-0378">Hydrolase</keyword>
<keyword evidence="4" id="KW-0732">Signal</keyword>